<keyword evidence="1" id="KW-0175">Coiled coil</keyword>
<name>A0A927KB42_9ACTN</name>
<reference evidence="3" key="1">
    <citation type="submission" date="2020-09" db="EMBL/GenBank/DDBJ databases">
        <title>Nocardioides sp. strain MJB4 16S ribosomal RNA gene Genome sequencing and assembly.</title>
        <authorList>
            <person name="Kim I."/>
        </authorList>
    </citation>
    <scope>NUCLEOTIDE SEQUENCE</scope>
    <source>
        <strain evidence="3">MJB4</strain>
    </source>
</reference>
<dbReference type="EMBL" id="JACYXZ010000004">
    <property type="protein sequence ID" value="MBD8870940.1"/>
    <property type="molecule type" value="Genomic_DNA"/>
</dbReference>
<evidence type="ECO:0000313" key="3">
    <source>
        <dbReference type="EMBL" id="MBD8870940.1"/>
    </source>
</evidence>
<evidence type="ECO:0000256" key="2">
    <source>
        <dbReference type="SAM" id="MobiDB-lite"/>
    </source>
</evidence>
<dbReference type="SUPFAM" id="SSF53335">
    <property type="entry name" value="S-adenosyl-L-methionine-dependent methyltransferases"/>
    <property type="match status" value="1"/>
</dbReference>
<proteinExistence type="predicted"/>
<accession>A0A927KB42</accession>
<feature type="region of interest" description="Disordered" evidence="2">
    <location>
        <begin position="217"/>
        <end position="278"/>
    </location>
</feature>
<dbReference type="Gene3D" id="3.40.50.150">
    <property type="entry name" value="Vaccinia Virus protein VP39"/>
    <property type="match status" value="1"/>
</dbReference>
<dbReference type="InterPro" id="IPR029063">
    <property type="entry name" value="SAM-dependent_MTases_sf"/>
</dbReference>
<dbReference type="Proteomes" id="UP000616839">
    <property type="component" value="Unassembled WGS sequence"/>
</dbReference>
<gene>
    <name evidence="3" type="ORF">IE331_15025</name>
</gene>
<keyword evidence="4" id="KW-1185">Reference proteome</keyword>
<evidence type="ECO:0000313" key="4">
    <source>
        <dbReference type="Proteomes" id="UP000616839"/>
    </source>
</evidence>
<feature type="compositionally biased region" description="Basic and acidic residues" evidence="2">
    <location>
        <begin position="217"/>
        <end position="231"/>
    </location>
</feature>
<dbReference type="RefSeq" id="WP_192144267.1">
    <property type="nucleotide sequence ID" value="NZ_JACYXZ010000004.1"/>
</dbReference>
<organism evidence="3 4">
    <name type="scientific">Nocardioides donggukensis</name>
    <dbReference type="NCBI Taxonomy" id="2774019"/>
    <lineage>
        <taxon>Bacteria</taxon>
        <taxon>Bacillati</taxon>
        <taxon>Actinomycetota</taxon>
        <taxon>Actinomycetes</taxon>
        <taxon>Propionibacteriales</taxon>
        <taxon>Nocardioidaceae</taxon>
        <taxon>Nocardioides</taxon>
    </lineage>
</organism>
<feature type="compositionally biased region" description="Low complexity" evidence="2">
    <location>
        <begin position="262"/>
        <end position="271"/>
    </location>
</feature>
<evidence type="ECO:0008006" key="5">
    <source>
        <dbReference type="Google" id="ProtNLM"/>
    </source>
</evidence>
<dbReference type="AlphaFoldDB" id="A0A927KB42"/>
<comment type="caution">
    <text evidence="3">The sequence shown here is derived from an EMBL/GenBank/DDBJ whole genome shotgun (WGS) entry which is preliminary data.</text>
</comment>
<sequence length="285" mass="30539">MDRQHATGRPAFPSDAVAWLVGPDPRSVVVLGPGGVGGLAAAFAASDHDVTEAGRGTAADRTMQRLPDRSVDVVVAGQGLPDDLAEVARVLRPGGQLALVWNERDQRIPWARKLDRLLETRTAGDRPEAPVVNSGLFGYVADRSFTYWQVVNHESLAVLLREELAALEEEERETKVAAALDLYADYGRGRDGMQMPWISRCFKATVVESAWASPRALDEVDRGDTDRRRPPGADTGADSGADRTGADEGTGPIEPPRDPVGRRGAPGPAGDDATDGADLLLIDFR</sequence>
<protein>
    <recommendedName>
        <fullName evidence="5">Class I SAM-dependent methyltransferase</fullName>
    </recommendedName>
</protein>
<evidence type="ECO:0000256" key="1">
    <source>
        <dbReference type="SAM" id="Coils"/>
    </source>
</evidence>
<feature type="coiled-coil region" evidence="1">
    <location>
        <begin position="150"/>
        <end position="177"/>
    </location>
</feature>